<protein>
    <recommendedName>
        <fullName evidence="10">TM2 domain-containing protein</fullName>
    </recommendedName>
</protein>
<comment type="subcellular location">
    <subcellularLocation>
        <location evidence="1">Membrane</location>
        <topology evidence="1">Multi-pass membrane protein</topology>
    </subcellularLocation>
</comment>
<dbReference type="InterPro" id="IPR050932">
    <property type="entry name" value="TM2D1-3-like"/>
</dbReference>
<keyword evidence="4 6" id="KW-0472">Membrane</keyword>
<evidence type="ECO:0000256" key="5">
    <source>
        <dbReference type="SAM" id="MobiDB-lite"/>
    </source>
</evidence>
<evidence type="ECO:0000256" key="6">
    <source>
        <dbReference type="SAM" id="Phobius"/>
    </source>
</evidence>
<dbReference type="AlphaFoldDB" id="A0A382IKY6"/>
<evidence type="ECO:0000256" key="4">
    <source>
        <dbReference type="ARBA" id="ARBA00023136"/>
    </source>
</evidence>
<keyword evidence="3 6" id="KW-1133">Transmembrane helix</keyword>
<feature type="domain" description="TM2" evidence="7">
    <location>
        <begin position="51"/>
        <end position="99"/>
    </location>
</feature>
<feature type="compositionally biased region" description="Polar residues" evidence="5">
    <location>
        <begin position="26"/>
        <end position="39"/>
    </location>
</feature>
<dbReference type="EMBL" id="UINC01067863">
    <property type="protein sequence ID" value="SVB99949.1"/>
    <property type="molecule type" value="Genomic_DNA"/>
</dbReference>
<evidence type="ECO:0000313" key="9">
    <source>
        <dbReference type="EMBL" id="SVB99949.1"/>
    </source>
</evidence>
<evidence type="ECO:0000259" key="8">
    <source>
        <dbReference type="Pfam" id="PF13240"/>
    </source>
</evidence>
<name>A0A382IKY6_9ZZZZ</name>
<reference evidence="9" key="1">
    <citation type="submission" date="2018-05" db="EMBL/GenBank/DDBJ databases">
        <authorList>
            <person name="Lanie J.A."/>
            <person name="Ng W.-L."/>
            <person name="Kazmierczak K.M."/>
            <person name="Andrzejewski T.M."/>
            <person name="Davidsen T.M."/>
            <person name="Wayne K.J."/>
            <person name="Tettelin H."/>
            <person name="Glass J.I."/>
            <person name="Rusch D."/>
            <person name="Podicherti R."/>
            <person name="Tsui H.-C.T."/>
            <person name="Winkler M.E."/>
        </authorList>
    </citation>
    <scope>NUCLEOTIDE SEQUENCE</scope>
</reference>
<dbReference type="InterPro" id="IPR007829">
    <property type="entry name" value="TM2"/>
</dbReference>
<dbReference type="InterPro" id="IPR026870">
    <property type="entry name" value="Zinc_ribbon_dom"/>
</dbReference>
<dbReference type="PANTHER" id="PTHR21016">
    <property type="entry name" value="BETA-AMYLOID BINDING PROTEIN-RELATED"/>
    <property type="match status" value="1"/>
</dbReference>
<sequence>MSFCSKCGKETSEDAEFCDSCGASLSNDSQVTTNINQPTQDDKNQPTQDEPKEWLVTLLLCFFLGVLGVHRFYTGHTKIGVAQVLTLGGCGIWALIDFIMILVGNFKDAQGRPLKK</sequence>
<feature type="domain" description="Zinc-ribbon" evidence="8">
    <location>
        <begin position="3"/>
        <end position="25"/>
    </location>
</feature>
<dbReference type="Pfam" id="PF13240">
    <property type="entry name" value="Zn_Ribbon_1"/>
    <property type="match status" value="1"/>
</dbReference>
<evidence type="ECO:0000259" key="7">
    <source>
        <dbReference type="Pfam" id="PF05154"/>
    </source>
</evidence>
<organism evidence="9">
    <name type="scientific">marine metagenome</name>
    <dbReference type="NCBI Taxonomy" id="408172"/>
    <lineage>
        <taxon>unclassified sequences</taxon>
        <taxon>metagenomes</taxon>
        <taxon>ecological metagenomes</taxon>
    </lineage>
</organism>
<dbReference type="Pfam" id="PF05154">
    <property type="entry name" value="TM2"/>
    <property type="match status" value="1"/>
</dbReference>
<feature type="transmembrane region" description="Helical" evidence="6">
    <location>
        <begin position="54"/>
        <end position="73"/>
    </location>
</feature>
<feature type="compositionally biased region" description="Basic and acidic residues" evidence="5">
    <location>
        <begin position="40"/>
        <end position="49"/>
    </location>
</feature>
<evidence type="ECO:0008006" key="10">
    <source>
        <dbReference type="Google" id="ProtNLM"/>
    </source>
</evidence>
<evidence type="ECO:0000256" key="2">
    <source>
        <dbReference type="ARBA" id="ARBA00022692"/>
    </source>
</evidence>
<keyword evidence="2 6" id="KW-0812">Transmembrane</keyword>
<gene>
    <name evidence="9" type="ORF">METZ01_LOCUS252803</name>
</gene>
<dbReference type="GO" id="GO:0016020">
    <property type="term" value="C:membrane"/>
    <property type="evidence" value="ECO:0007669"/>
    <property type="project" value="UniProtKB-SubCell"/>
</dbReference>
<proteinExistence type="predicted"/>
<evidence type="ECO:0000256" key="1">
    <source>
        <dbReference type="ARBA" id="ARBA00004141"/>
    </source>
</evidence>
<feature type="region of interest" description="Disordered" evidence="5">
    <location>
        <begin position="26"/>
        <end position="49"/>
    </location>
</feature>
<accession>A0A382IKY6</accession>
<evidence type="ECO:0000256" key="3">
    <source>
        <dbReference type="ARBA" id="ARBA00022989"/>
    </source>
</evidence>
<dbReference type="PANTHER" id="PTHR21016:SF25">
    <property type="entry name" value="TM2 DOMAIN-CONTAINING PROTEIN DDB_G0277895-RELATED"/>
    <property type="match status" value="1"/>
</dbReference>
<feature type="transmembrane region" description="Helical" evidence="6">
    <location>
        <begin position="79"/>
        <end position="106"/>
    </location>
</feature>